<dbReference type="Gene3D" id="3.30.1180.20">
    <property type="entry name" value="Dihydroxyacetone kinase, domain 2"/>
    <property type="match status" value="1"/>
</dbReference>
<dbReference type="PANTHER" id="PTHR28629">
    <property type="entry name" value="TRIOKINASE/FMN CYCLASE"/>
    <property type="match status" value="1"/>
</dbReference>
<dbReference type="GO" id="GO:0004371">
    <property type="term" value="F:glycerone kinase activity"/>
    <property type="evidence" value="ECO:0007669"/>
    <property type="project" value="InterPro"/>
</dbReference>
<dbReference type="Gene3D" id="3.40.50.10440">
    <property type="entry name" value="Dihydroxyacetone kinase, domain 1"/>
    <property type="match status" value="1"/>
</dbReference>
<protein>
    <submittedName>
        <fullName evidence="2">DAK1 domain protein</fullName>
    </submittedName>
</protein>
<dbReference type="RefSeq" id="WP_066714246.1">
    <property type="nucleotide sequence ID" value="NZ_JARFNM010000001.1"/>
</dbReference>
<evidence type="ECO:0000313" key="2">
    <source>
        <dbReference type="EMBL" id="KXB40343.1"/>
    </source>
</evidence>
<dbReference type="Proteomes" id="UP000070080">
    <property type="component" value="Unassembled WGS sequence"/>
</dbReference>
<sequence length="335" mass="36252">MKKIINKPETFVDDMIDGIIAAHSDKVCLMKNDNRVLLRTNKKEDGKVAIVTAGGSGHLPLFLGYVGHGMLDGCAVGNVFASPSASSMADMIRSCDCGKGVICLYGNYGGDKMNFQMACDEVEFDDIETRQLIAGDDIASSPNETSEKRRGVAGIVYAYKIVGAAAERGMSIDEVMRIGEKTLANIRTMGFATSPCVIPEVGKPSFTIADDEIEVGMGIHGEPGIEVRKMMTADKIAKLAVKSILADFGENKPKKVSVMINGLGSTPLEEQYIVYKSVSELLKSENIEVVHPHLGEFATSMEMSGLSVTLIALDDEMQDLLEDVAQTPFYTNYNR</sequence>
<proteinExistence type="predicted"/>
<dbReference type="InterPro" id="IPR004006">
    <property type="entry name" value="DhaK_dom"/>
</dbReference>
<organism evidence="2 3">
    <name type="scientific">Amygdalobacter nucleatus</name>
    <dbReference type="NCBI Taxonomy" id="3029274"/>
    <lineage>
        <taxon>Bacteria</taxon>
        <taxon>Bacillati</taxon>
        <taxon>Bacillota</taxon>
        <taxon>Clostridia</taxon>
        <taxon>Eubacteriales</taxon>
        <taxon>Oscillospiraceae</taxon>
        <taxon>Amygdalobacter</taxon>
    </lineage>
</organism>
<dbReference type="AlphaFoldDB" id="A0A133YAV5"/>
<gene>
    <name evidence="2" type="ORF">HMPREF1872_00889</name>
</gene>
<dbReference type="EMBL" id="LSCV01000030">
    <property type="protein sequence ID" value="KXB40343.1"/>
    <property type="molecule type" value="Genomic_DNA"/>
</dbReference>
<comment type="caution">
    <text evidence="2">The sequence shown here is derived from an EMBL/GenBank/DDBJ whole genome shotgun (WGS) entry which is preliminary data.</text>
</comment>
<dbReference type="PROSITE" id="PS51481">
    <property type="entry name" value="DHAK"/>
    <property type="match status" value="1"/>
</dbReference>
<dbReference type="InterPro" id="IPR050861">
    <property type="entry name" value="Dihydroxyacetone_Kinase"/>
</dbReference>
<dbReference type="STRING" id="1497955.HMPREF1872_00889"/>
<feature type="domain" description="DhaK" evidence="1">
    <location>
        <begin position="7"/>
        <end position="330"/>
    </location>
</feature>
<accession>A0A133YAV5</accession>
<dbReference type="PANTHER" id="PTHR28629:SF4">
    <property type="entry name" value="TRIOKINASE_FMN CYCLASE"/>
    <property type="match status" value="1"/>
</dbReference>
<reference evidence="3" key="1">
    <citation type="submission" date="2016-01" db="EMBL/GenBank/DDBJ databases">
        <authorList>
            <person name="Mitreva M."/>
            <person name="Pepin K.H."/>
            <person name="Mihindukulasuriya K.A."/>
            <person name="Fulton R."/>
            <person name="Fronick C."/>
            <person name="O'Laughlin M."/>
            <person name="Miner T."/>
            <person name="Herter B."/>
            <person name="Rosa B.A."/>
            <person name="Cordes M."/>
            <person name="Tomlinson C."/>
            <person name="Wollam A."/>
            <person name="Palsikar V.B."/>
            <person name="Mardis E.R."/>
            <person name="Wilson R.K."/>
        </authorList>
    </citation>
    <scope>NUCLEOTIDE SEQUENCE [LARGE SCALE GENOMIC DNA]</scope>
    <source>
        <strain evidence="3">KA00274</strain>
    </source>
</reference>
<dbReference type="PATRIC" id="fig|1497955.3.peg.860"/>
<keyword evidence="3" id="KW-1185">Reference proteome</keyword>
<dbReference type="OrthoDB" id="9806345at2"/>
<evidence type="ECO:0000313" key="3">
    <source>
        <dbReference type="Proteomes" id="UP000070080"/>
    </source>
</evidence>
<dbReference type="SUPFAM" id="SSF82549">
    <property type="entry name" value="DAK1/DegV-like"/>
    <property type="match status" value="1"/>
</dbReference>
<dbReference type="GO" id="GO:0005829">
    <property type="term" value="C:cytosol"/>
    <property type="evidence" value="ECO:0007669"/>
    <property type="project" value="TreeGrafter"/>
</dbReference>
<evidence type="ECO:0000259" key="1">
    <source>
        <dbReference type="PROSITE" id="PS51481"/>
    </source>
</evidence>
<dbReference type="FunFam" id="3.40.50.10440:FF:000001">
    <property type="entry name" value="Dihydroxyacetone kinase, DhaK subunit"/>
    <property type="match status" value="1"/>
</dbReference>
<name>A0A133YAV5_9FIRM</name>
<dbReference type="GO" id="GO:0019563">
    <property type="term" value="P:glycerol catabolic process"/>
    <property type="evidence" value="ECO:0007669"/>
    <property type="project" value="TreeGrafter"/>
</dbReference>
<dbReference type="Pfam" id="PF02733">
    <property type="entry name" value="Dak1"/>
    <property type="match status" value="1"/>
</dbReference>